<dbReference type="SMART" id="SM00646">
    <property type="entry name" value="Ami_3"/>
    <property type="match status" value="1"/>
</dbReference>
<keyword evidence="4" id="KW-0732">Signal</keyword>
<evidence type="ECO:0000259" key="5">
    <source>
        <dbReference type="SMART" id="SM00646"/>
    </source>
</evidence>
<sequence>MRFSRTRALFLITVFILSLAVQSAASLKSEYFAAKDELAALEKSKNVSHSAYDRVANKFYSIYSRDPKYWLADDSLYLCGKTYLKSYWRFDKKYDLKNALKYYRLLGANYDSKWAADSYLKSAYIYSELNDFISAKYMLRRAIEKFPGSYSAEEAEKRLNEIEDKLGNDNEINVNFSQNDPKDEVVNNIVNGNKNNKNDGSESENSTVGSGNVLIKDIRHFSSKEYTRVVLDLSKNAEFEKHWLKADPEHDKPPRLFLDIYNTKVNSDIQERINIKDGLLEAIRWGIFRKGVTRVVLDSQNVEDFTVFSLSNPARIVIDVSDGTLVNKKAENNWNAPDNPSADTLAGVFGLKVKTVVIDPGHGGKDPGAVYDGLLEKNIVLDIGKYLRNYIRENTDLKVFMTRETDRFIPLEERTAFANRKKADIFVSIHINAAKNRRARGVETYVLNVTNDKEALKVAALENKATEKSLSDLQGILKDIMLNSKLEESLMLAQFVQDDVVAQIKKKSLGVKQAPFYVLVGAKMPSILVECGFLSNSTFAKKIRSSDYRRDIARGIYKGIIGYIEKYNGKG</sequence>
<organism evidence="6 8">
    <name type="scientific">Flexistipes sinusarabici</name>
    <dbReference type="NCBI Taxonomy" id="2352"/>
    <lineage>
        <taxon>Bacteria</taxon>
        <taxon>Pseudomonadati</taxon>
        <taxon>Deferribacterota</taxon>
        <taxon>Deferribacteres</taxon>
        <taxon>Deferribacterales</taxon>
        <taxon>Flexistipitaceae</taxon>
        <taxon>Flexistipes</taxon>
    </lineage>
</organism>
<evidence type="ECO:0000313" key="7">
    <source>
        <dbReference type="EMBL" id="TYB33673.1"/>
    </source>
</evidence>
<gene>
    <name evidence="6" type="ORF">DHM44_01145</name>
    <name evidence="7" type="ORF">FXF49_05060</name>
</gene>
<dbReference type="Gene3D" id="2.60.40.3500">
    <property type="match status" value="1"/>
</dbReference>
<feature type="chain" id="PRO_5033372709" description="N-acetylmuramoyl-L-alanine amidase" evidence="4">
    <location>
        <begin position="24"/>
        <end position="571"/>
    </location>
</feature>
<dbReference type="InterPro" id="IPR011990">
    <property type="entry name" value="TPR-like_helical_dom_sf"/>
</dbReference>
<name>A0A3D5Q9C8_FLESI</name>
<dbReference type="Proteomes" id="UP000323337">
    <property type="component" value="Unassembled WGS sequence"/>
</dbReference>
<dbReference type="GO" id="GO:0009253">
    <property type="term" value="P:peptidoglycan catabolic process"/>
    <property type="evidence" value="ECO:0007669"/>
    <property type="project" value="InterPro"/>
</dbReference>
<dbReference type="CDD" id="cd02696">
    <property type="entry name" value="MurNAc-LAA"/>
    <property type="match status" value="1"/>
</dbReference>
<dbReference type="PANTHER" id="PTHR30404">
    <property type="entry name" value="N-ACETYLMURAMOYL-L-ALANINE AMIDASE"/>
    <property type="match status" value="1"/>
</dbReference>
<evidence type="ECO:0000256" key="1">
    <source>
        <dbReference type="ARBA" id="ARBA00001561"/>
    </source>
</evidence>
<dbReference type="EMBL" id="VSIV01000117">
    <property type="protein sequence ID" value="TYB33673.1"/>
    <property type="molecule type" value="Genomic_DNA"/>
</dbReference>
<evidence type="ECO:0000313" key="8">
    <source>
        <dbReference type="Proteomes" id="UP000262325"/>
    </source>
</evidence>
<dbReference type="Pfam" id="PF01520">
    <property type="entry name" value="Amidase_3"/>
    <property type="match status" value="1"/>
</dbReference>
<dbReference type="Gene3D" id="3.40.630.40">
    <property type="entry name" value="Zn-dependent exopeptidases"/>
    <property type="match status" value="1"/>
</dbReference>
<dbReference type="InterPro" id="IPR050695">
    <property type="entry name" value="N-acetylmuramoyl_amidase_3"/>
</dbReference>
<dbReference type="InterPro" id="IPR002508">
    <property type="entry name" value="MurNAc-LAA_cat"/>
</dbReference>
<dbReference type="RefSeq" id="WP_303700829.1">
    <property type="nucleotide sequence ID" value="NZ_VSIV01000117.1"/>
</dbReference>
<reference evidence="6 8" key="1">
    <citation type="journal article" date="2018" name="Nat. Biotechnol.">
        <title>A standardized bacterial taxonomy based on genome phylogeny substantially revises the tree of life.</title>
        <authorList>
            <person name="Parks D.H."/>
            <person name="Chuvochina M."/>
            <person name="Waite D.W."/>
            <person name="Rinke C."/>
            <person name="Skarshewski A."/>
            <person name="Chaumeil P.A."/>
            <person name="Hugenholtz P."/>
        </authorList>
    </citation>
    <scope>NUCLEOTIDE SEQUENCE [LARGE SCALE GENOMIC DNA]</scope>
    <source>
        <strain evidence="6">UBA8672</strain>
    </source>
</reference>
<feature type="domain" description="MurNAc-LAA" evidence="5">
    <location>
        <begin position="415"/>
        <end position="561"/>
    </location>
</feature>
<feature type="signal peptide" evidence="4">
    <location>
        <begin position="1"/>
        <end position="23"/>
    </location>
</feature>
<dbReference type="EMBL" id="DPPF01000023">
    <property type="protein sequence ID" value="HCW92270.1"/>
    <property type="molecule type" value="Genomic_DNA"/>
</dbReference>
<accession>A0A3D5Q9C8</accession>
<dbReference type="Gene3D" id="1.25.40.10">
    <property type="entry name" value="Tetratricopeptide repeat domain"/>
    <property type="match status" value="1"/>
</dbReference>
<dbReference type="AlphaFoldDB" id="A0A3D5Q9C8"/>
<reference evidence="7 9" key="2">
    <citation type="submission" date="2019-08" db="EMBL/GenBank/DDBJ databases">
        <title>Genomic characterization of a novel candidate phylum (ARYD3) from a high temperature, high salinity tertiary oil reservoir in north central Oklahoma, USA.</title>
        <authorList>
            <person name="Youssef N.H."/>
            <person name="Yadav A."/>
            <person name="Elshahed M.S."/>
        </authorList>
    </citation>
    <scope>NUCLEOTIDE SEQUENCE [LARGE SCALE GENOMIC DNA]</scope>
    <source>
        <strain evidence="7">ARYD1</strain>
    </source>
</reference>
<dbReference type="PANTHER" id="PTHR30404:SF0">
    <property type="entry name" value="N-ACETYLMURAMOYL-L-ALANINE AMIDASE AMIC"/>
    <property type="match status" value="1"/>
</dbReference>
<evidence type="ECO:0000313" key="9">
    <source>
        <dbReference type="Proteomes" id="UP000323337"/>
    </source>
</evidence>
<dbReference type="EC" id="3.5.1.28" evidence="2"/>
<dbReference type="GO" id="GO:0008745">
    <property type="term" value="F:N-acetylmuramoyl-L-alanine amidase activity"/>
    <property type="evidence" value="ECO:0007669"/>
    <property type="project" value="UniProtKB-EC"/>
</dbReference>
<dbReference type="SUPFAM" id="SSF53187">
    <property type="entry name" value="Zn-dependent exopeptidases"/>
    <property type="match status" value="1"/>
</dbReference>
<dbReference type="Proteomes" id="UP000262325">
    <property type="component" value="Unassembled WGS sequence"/>
</dbReference>
<evidence type="ECO:0000256" key="4">
    <source>
        <dbReference type="SAM" id="SignalP"/>
    </source>
</evidence>
<proteinExistence type="predicted"/>
<evidence type="ECO:0000256" key="2">
    <source>
        <dbReference type="ARBA" id="ARBA00011901"/>
    </source>
</evidence>
<dbReference type="GO" id="GO:0030288">
    <property type="term" value="C:outer membrane-bounded periplasmic space"/>
    <property type="evidence" value="ECO:0007669"/>
    <property type="project" value="TreeGrafter"/>
</dbReference>
<protein>
    <recommendedName>
        <fullName evidence="2">N-acetylmuramoyl-L-alanine amidase</fullName>
        <ecNumber evidence="2">3.5.1.28</ecNumber>
    </recommendedName>
</protein>
<keyword evidence="3" id="KW-0378">Hydrolase</keyword>
<evidence type="ECO:0000256" key="3">
    <source>
        <dbReference type="ARBA" id="ARBA00022801"/>
    </source>
</evidence>
<evidence type="ECO:0000313" key="6">
    <source>
        <dbReference type="EMBL" id="HCW92270.1"/>
    </source>
</evidence>
<comment type="catalytic activity">
    <reaction evidence="1">
        <text>Hydrolyzes the link between N-acetylmuramoyl residues and L-amino acid residues in certain cell-wall glycopeptides.</text>
        <dbReference type="EC" id="3.5.1.28"/>
    </reaction>
</comment>
<comment type="caution">
    <text evidence="6">The sequence shown here is derived from an EMBL/GenBank/DDBJ whole genome shotgun (WGS) entry which is preliminary data.</text>
</comment>
<dbReference type="FunFam" id="3.40.630.40:FF:000005">
    <property type="entry name" value="N-acetylmuramoyl-L-alanine amidase (AmiA)"/>
    <property type="match status" value="1"/>
</dbReference>